<name>A0A4Y2WKG4_ARAVE</name>
<dbReference type="AlphaFoldDB" id="A0A4Y2WKG4"/>
<gene>
    <name evidence="1" type="ORF">AVEN_174154_1</name>
</gene>
<reference evidence="1 2" key="1">
    <citation type="journal article" date="2019" name="Sci. Rep.">
        <title>Orb-weaving spider Araneus ventricosus genome elucidates the spidroin gene catalogue.</title>
        <authorList>
            <person name="Kono N."/>
            <person name="Nakamura H."/>
            <person name="Ohtoshi R."/>
            <person name="Moran D.A.P."/>
            <person name="Shinohara A."/>
            <person name="Yoshida Y."/>
            <person name="Fujiwara M."/>
            <person name="Mori M."/>
            <person name="Tomita M."/>
            <person name="Arakawa K."/>
        </authorList>
    </citation>
    <scope>NUCLEOTIDE SEQUENCE [LARGE SCALE GENOMIC DNA]</scope>
</reference>
<dbReference type="EMBL" id="BGPR01061486">
    <property type="protein sequence ID" value="GBO37136.1"/>
    <property type="molecule type" value="Genomic_DNA"/>
</dbReference>
<proteinExistence type="predicted"/>
<accession>A0A4Y2WKG4</accession>
<evidence type="ECO:0000313" key="1">
    <source>
        <dbReference type="EMBL" id="GBO37136.1"/>
    </source>
</evidence>
<sequence>MPSRYIIQCCLKLRPNGLSFHEFRPRFALFPVVGTGRIDVARSHISASVVSRVVAVNSSHAKGRGSAQTASVHPFTRSLTRDLPRNAPLEFQLPQSISPNLRATKPHAVGTRLNGVAHISPGIVLADLAAKVYLYRPMKTFLFSRRFRSCLL</sequence>
<dbReference type="Proteomes" id="UP000499080">
    <property type="component" value="Unassembled WGS sequence"/>
</dbReference>
<comment type="caution">
    <text evidence="1">The sequence shown here is derived from an EMBL/GenBank/DDBJ whole genome shotgun (WGS) entry which is preliminary data.</text>
</comment>
<organism evidence="1 2">
    <name type="scientific">Araneus ventricosus</name>
    <name type="common">Orbweaver spider</name>
    <name type="synonym">Epeira ventricosa</name>
    <dbReference type="NCBI Taxonomy" id="182803"/>
    <lineage>
        <taxon>Eukaryota</taxon>
        <taxon>Metazoa</taxon>
        <taxon>Ecdysozoa</taxon>
        <taxon>Arthropoda</taxon>
        <taxon>Chelicerata</taxon>
        <taxon>Arachnida</taxon>
        <taxon>Araneae</taxon>
        <taxon>Araneomorphae</taxon>
        <taxon>Entelegynae</taxon>
        <taxon>Araneoidea</taxon>
        <taxon>Araneidae</taxon>
        <taxon>Araneus</taxon>
    </lineage>
</organism>
<evidence type="ECO:0000313" key="2">
    <source>
        <dbReference type="Proteomes" id="UP000499080"/>
    </source>
</evidence>
<protein>
    <submittedName>
        <fullName evidence="1">Uncharacterized protein</fullName>
    </submittedName>
</protein>
<keyword evidence="2" id="KW-1185">Reference proteome</keyword>